<dbReference type="GO" id="GO:0009408">
    <property type="term" value="P:response to heat"/>
    <property type="evidence" value="ECO:0007669"/>
    <property type="project" value="TreeGrafter"/>
</dbReference>
<reference evidence="8" key="3">
    <citation type="submission" date="2016-06" db="UniProtKB">
        <authorList>
            <consortium name="WormBaseParasite"/>
        </authorList>
    </citation>
    <scope>IDENTIFICATION</scope>
</reference>
<feature type="transmembrane region" description="Helical" evidence="5">
    <location>
        <begin position="70"/>
        <end position="88"/>
    </location>
</feature>
<dbReference type="GO" id="GO:0042026">
    <property type="term" value="P:protein refolding"/>
    <property type="evidence" value="ECO:0007669"/>
    <property type="project" value="TreeGrafter"/>
</dbReference>
<dbReference type="GO" id="GO:0005737">
    <property type="term" value="C:cytoplasm"/>
    <property type="evidence" value="ECO:0007669"/>
    <property type="project" value="TreeGrafter"/>
</dbReference>
<dbReference type="PANTHER" id="PTHR45640:SF13">
    <property type="entry name" value="HEAT SHOCK PROTEIN 22-RELATED"/>
    <property type="match status" value="1"/>
</dbReference>
<dbReference type="GO" id="GO:0051082">
    <property type="term" value="F:unfolded protein binding"/>
    <property type="evidence" value="ECO:0007669"/>
    <property type="project" value="TreeGrafter"/>
</dbReference>
<protein>
    <submittedName>
        <fullName evidence="8">SHSP domain-containing protein</fullName>
    </submittedName>
</protein>
<keyword evidence="1" id="KW-0346">Stress response</keyword>
<evidence type="ECO:0000256" key="1">
    <source>
        <dbReference type="ARBA" id="ARBA00023016"/>
    </source>
</evidence>
<dbReference type="PANTHER" id="PTHR45640">
    <property type="entry name" value="HEAT SHOCK PROTEIN HSP-12.2-RELATED"/>
    <property type="match status" value="1"/>
</dbReference>
<reference evidence="7" key="1">
    <citation type="submission" date="2013-12" db="EMBL/GenBank/DDBJ databases">
        <authorList>
            <person name="Aslett M."/>
        </authorList>
    </citation>
    <scope>NUCLEOTIDE SEQUENCE [LARGE SCALE GENOMIC DNA]</scope>
    <source>
        <strain evidence="7">Lindley</strain>
    </source>
</reference>
<evidence type="ECO:0000313" key="8">
    <source>
        <dbReference type="WBParaSite" id="GPLIN_001518000"/>
    </source>
</evidence>
<comment type="similarity">
    <text evidence="2 3">Belongs to the small heat shock protein (HSP20) family.</text>
</comment>
<keyword evidence="7" id="KW-1185">Reference proteome</keyword>
<dbReference type="GO" id="GO:0005634">
    <property type="term" value="C:nucleus"/>
    <property type="evidence" value="ECO:0007669"/>
    <property type="project" value="TreeGrafter"/>
</dbReference>
<organism evidence="7 8">
    <name type="scientific">Globodera pallida</name>
    <name type="common">Potato cyst nematode worm</name>
    <name type="synonym">Heterodera pallida</name>
    <dbReference type="NCBI Taxonomy" id="36090"/>
    <lineage>
        <taxon>Eukaryota</taxon>
        <taxon>Metazoa</taxon>
        <taxon>Ecdysozoa</taxon>
        <taxon>Nematoda</taxon>
        <taxon>Chromadorea</taxon>
        <taxon>Rhabditida</taxon>
        <taxon>Tylenchina</taxon>
        <taxon>Tylenchomorpha</taxon>
        <taxon>Tylenchoidea</taxon>
        <taxon>Heteroderidae</taxon>
        <taxon>Heteroderinae</taxon>
        <taxon>Globodera</taxon>
    </lineage>
</organism>
<dbReference type="SUPFAM" id="SSF49764">
    <property type="entry name" value="HSP20-like chaperones"/>
    <property type="match status" value="1"/>
</dbReference>
<accession>A0A183CQM2</accession>
<keyword evidence="5" id="KW-0472">Membrane</keyword>
<dbReference type="InterPro" id="IPR002068">
    <property type="entry name" value="A-crystallin/Hsp20_dom"/>
</dbReference>
<evidence type="ECO:0000313" key="7">
    <source>
        <dbReference type="Proteomes" id="UP000050741"/>
    </source>
</evidence>
<dbReference type="WBParaSite" id="GPLIN_001518000">
    <property type="protein sequence ID" value="GPLIN_001518000"/>
    <property type="gene ID" value="GPLIN_001518000"/>
</dbReference>
<dbReference type="CDD" id="cd06526">
    <property type="entry name" value="metazoan_ACD"/>
    <property type="match status" value="1"/>
</dbReference>
<evidence type="ECO:0000259" key="6">
    <source>
        <dbReference type="PROSITE" id="PS01031"/>
    </source>
</evidence>
<keyword evidence="5" id="KW-1133">Transmembrane helix</keyword>
<feature type="compositionally biased region" description="Polar residues" evidence="4">
    <location>
        <begin position="1"/>
        <end position="10"/>
    </location>
</feature>
<name>A0A183CQM2_GLOPA</name>
<keyword evidence="5" id="KW-0812">Transmembrane</keyword>
<evidence type="ECO:0000256" key="4">
    <source>
        <dbReference type="SAM" id="MobiDB-lite"/>
    </source>
</evidence>
<dbReference type="PROSITE" id="PS01031">
    <property type="entry name" value="SHSP"/>
    <property type="match status" value="1"/>
</dbReference>
<evidence type="ECO:0000256" key="5">
    <source>
        <dbReference type="SAM" id="Phobius"/>
    </source>
</evidence>
<feature type="domain" description="SHSP" evidence="6">
    <location>
        <begin position="139"/>
        <end position="245"/>
    </location>
</feature>
<dbReference type="Pfam" id="PF00011">
    <property type="entry name" value="HSP20"/>
    <property type="match status" value="1"/>
</dbReference>
<sequence length="249" mass="28220">MFGNLTTKTIDGSPRPQPSSKDRQKYTEDLADARTWDICFAPVMVPFFVLSGGMSVLTGKERVLVGRFRVPVPVLIGVGVLSVSAFVYRISFTRKVRKAWTDKYGKEPFYRRALRTSIGHSLFAKLGQMEHELDRFFDGFRPQLRDHVAQLTMSDSGELSYKVDVSGFRSEEVNVKVKGNEIVVEGEHREQKQGESVHRQFSRRVLIPESIQKESIKCELDGGRLCITGMKTTGYEKRSIPIDVKKAID</sequence>
<dbReference type="InterPro" id="IPR001436">
    <property type="entry name" value="Alpha-crystallin/sHSP_animal"/>
</dbReference>
<evidence type="ECO:0000256" key="3">
    <source>
        <dbReference type="RuleBase" id="RU003616"/>
    </source>
</evidence>
<dbReference type="AlphaFoldDB" id="A0A183CQM2"/>
<feature type="transmembrane region" description="Helical" evidence="5">
    <location>
        <begin position="38"/>
        <end position="58"/>
    </location>
</feature>
<feature type="region of interest" description="Disordered" evidence="4">
    <location>
        <begin position="1"/>
        <end position="25"/>
    </location>
</feature>
<proteinExistence type="inferred from homology"/>
<dbReference type="Proteomes" id="UP000050741">
    <property type="component" value="Unassembled WGS sequence"/>
</dbReference>
<reference evidence="7" key="2">
    <citation type="submission" date="2014-05" db="EMBL/GenBank/DDBJ databases">
        <title>The genome and life-stage specific transcriptomes of Globodera pallida elucidate key aspects of plant parasitism by a cyst nematode.</title>
        <authorList>
            <person name="Cotton J.A."/>
            <person name="Lilley C.J."/>
            <person name="Jones L.M."/>
            <person name="Kikuchi T."/>
            <person name="Reid A.J."/>
            <person name="Thorpe P."/>
            <person name="Tsai I.J."/>
            <person name="Beasley H."/>
            <person name="Blok V."/>
            <person name="Cock P.J.A."/>
            <person name="Van den Akker S.E."/>
            <person name="Holroyd N."/>
            <person name="Hunt M."/>
            <person name="Mantelin S."/>
            <person name="Naghra H."/>
            <person name="Pain A."/>
            <person name="Palomares-Rius J.E."/>
            <person name="Zarowiecki M."/>
            <person name="Berriman M."/>
            <person name="Jones J.T."/>
            <person name="Urwin P.E."/>
        </authorList>
    </citation>
    <scope>NUCLEOTIDE SEQUENCE [LARGE SCALE GENOMIC DNA]</scope>
    <source>
        <strain evidence="7">Lindley</strain>
    </source>
</reference>
<dbReference type="Gene3D" id="2.60.40.790">
    <property type="match status" value="1"/>
</dbReference>
<evidence type="ECO:0000256" key="2">
    <source>
        <dbReference type="PROSITE-ProRule" id="PRU00285"/>
    </source>
</evidence>
<dbReference type="InterPro" id="IPR008978">
    <property type="entry name" value="HSP20-like_chaperone"/>
</dbReference>